<dbReference type="AlphaFoldDB" id="A0A9P0KM52"/>
<sequence length="84" mass="9818">MRGNPKANTIKKQQALEKQKKYLKRKIVDEETDDEEWKSDGSSNNFEHEVHPSGFEEFDEIPVEGDYVLTEFATENSKPKKFII</sequence>
<feature type="region of interest" description="Disordered" evidence="1">
    <location>
        <begin position="31"/>
        <end position="55"/>
    </location>
</feature>
<reference evidence="2" key="1">
    <citation type="submission" date="2022-03" db="EMBL/GenBank/DDBJ databases">
        <authorList>
            <person name="Sayadi A."/>
        </authorList>
    </citation>
    <scope>NUCLEOTIDE SEQUENCE</scope>
</reference>
<dbReference type="Proteomes" id="UP001152888">
    <property type="component" value="Unassembled WGS sequence"/>
</dbReference>
<gene>
    <name evidence="2" type="ORF">ACAOBT_LOCUS13531</name>
</gene>
<evidence type="ECO:0000313" key="3">
    <source>
        <dbReference type="Proteomes" id="UP001152888"/>
    </source>
</evidence>
<proteinExistence type="predicted"/>
<accession>A0A9P0KM52</accession>
<dbReference type="EMBL" id="CAKOFQ010006882">
    <property type="protein sequence ID" value="CAH1979599.1"/>
    <property type="molecule type" value="Genomic_DNA"/>
</dbReference>
<evidence type="ECO:0000256" key="1">
    <source>
        <dbReference type="SAM" id="MobiDB-lite"/>
    </source>
</evidence>
<keyword evidence="3" id="KW-1185">Reference proteome</keyword>
<evidence type="ECO:0000313" key="2">
    <source>
        <dbReference type="EMBL" id="CAH1979599.1"/>
    </source>
</evidence>
<organism evidence="2 3">
    <name type="scientific">Acanthoscelides obtectus</name>
    <name type="common">Bean weevil</name>
    <name type="synonym">Bruchus obtectus</name>
    <dbReference type="NCBI Taxonomy" id="200917"/>
    <lineage>
        <taxon>Eukaryota</taxon>
        <taxon>Metazoa</taxon>
        <taxon>Ecdysozoa</taxon>
        <taxon>Arthropoda</taxon>
        <taxon>Hexapoda</taxon>
        <taxon>Insecta</taxon>
        <taxon>Pterygota</taxon>
        <taxon>Neoptera</taxon>
        <taxon>Endopterygota</taxon>
        <taxon>Coleoptera</taxon>
        <taxon>Polyphaga</taxon>
        <taxon>Cucujiformia</taxon>
        <taxon>Chrysomeloidea</taxon>
        <taxon>Chrysomelidae</taxon>
        <taxon>Bruchinae</taxon>
        <taxon>Bruchini</taxon>
        <taxon>Acanthoscelides</taxon>
    </lineage>
</organism>
<comment type="caution">
    <text evidence="2">The sequence shown here is derived from an EMBL/GenBank/DDBJ whole genome shotgun (WGS) entry which is preliminary data.</text>
</comment>
<protein>
    <submittedName>
        <fullName evidence="2">Uncharacterized protein</fullName>
    </submittedName>
</protein>
<name>A0A9P0KM52_ACAOB</name>